<dbReference type="InterPro" id="IPR007405">
    <property type="entry name" value="Phage_KVP40_Orf299"/>
</dbReference>
<keyword evidence="2" id="KW-1185">Reference proteome</keyword>
<evidence type="ECO:0000313" key="2">
    <source>
        <dbReference type="Proteomes" id="UP000198855"/>
    </source>
</evidence>
<reference evidence="2" key="1">
    <citation type="submission" date="2016-10" db="EMBL/GenBank/DDBJ databases">
        <authorList>
            <person name="Varghese N."/>
            <person name="Submissions S."/>
        </authorList>
    </citation>
    <scope>NUCLEOTIDE SEQUENCE [LARGE SCALE GENOMIC DNA]</scope>
    <source>
        <strain evidence="2">CGMCC 1.10784</strain>
    </source>
</reference>
<dbReference type="STRING" id="1045775.SAMN05216378_5866"/>
<dbReference type="EMBL" id="FOMT01000007">
    <property type="protein sequence ID" value="SFF30042.1"/>
    <property type="molecule type" value="Genomic_DNA"/>
</dbReference>
<name>A0A1I2HK23_9BACL</name>
<accession>A0A1I2HK23</accession>
<evidence type="ECO:0000313" key="1">
    <source>
        <dbReference type="EMBL" id="SFF30042.1"/>
    </source>
</evidence>
<organism evidence="1 2">
    <name type="scientific">Paenibacillus catalpae</name>
    <dbReference type="NCBI Taxonomy" id="1045775"/>
    <lineage>
        <taxon>Bacteria</taxon>
        <taxon>Bacillati</taxon>
        <taxon>Bacillota</taxon>
        <taxon>Bacilli</taxon>
        <taxon>Bacillales</taxon>
        <taxon>Paenibacillaceae</taxon>
        <taxon>Paenibacillus</taxon>
    </lineage>
</organism>
<dbReference type="OrthoDB" id="37369at2"/>
<gene>
    <name evidence="1" type="ORF">SAMN05216378_5866</name>
</gene>
<dbReference type="AlphaFoldDB" id="A0A1I2HK23"/>
<dbReference type="Proteomes" id="UP000198855">
    <property type="component" value="Unassembled WGS sequence"/>
</dbReference>
<sequence>MYSVQVTMMRKNQSNKRLLLPEELRFQNVTESRLTIQEVYDRILNFMASDPRAAYHFVIGTDSQGFNGYTKFVTGIIIRRMGKGAWACYRQVIVPRELTSLKEKLTMETALSQEVAYYFVEGAIQRMEELLLPYVYQGASLDLFIDIDAGTEPTINKTSLYVEEMIDRVKGMGTYAARVKPDSYAASAYANRHTKKPVRFKKRQELV</sequence>
<dbReference type="PANTHER" id="PTHR39961:SF1">
    <property type="entry name" value="DUF458 DOMAIN-CONTAINING PROTEIN"/>
    <property type="match status" value="1"/>
</dbReference>
<dbReference type="Pfam" id="PF04308">
    <property type="entry name" value="RNaseH_like"/>
    <property type="match status" value="1"/>
</dbReference>
<dbReference type="RefSeq" id="WP_091190445.1">
    <property type="nucleotide sequence ID" value="NZ_FOMT01000007.1"/>
</dbReference>
<dbReference type="PANTHER" id="PTHR39961">
    <property type="entry name" value="HYPOTHETICAL CYTOSOLIC PROTEIN"/>
    <property type="match status" value="1"/>
</dbReference>
<protein>
    <submittedName>
        <fullName evidence="1">Uncharacterized protein</fullName>
    </submittedName>
</protein>
<proteinExistence type="predicted"/>